<evidence type="ECO:0000256" key="1">
    <source>
        <dbReference type="ARBA" id="ARBA00006484"/>
    </source>
</evidence>
<proteinExistence type="inferred from homology"/>
<protein>
    <submittedName>
        <fullName evidence="5">Putative oxidoreductase</fullName>
    </submittedName>
</protein>
<keyword evidence="6" id="KW-1185">Reference proteome</keyword>
<dbReference type="Proteomes" id="UP000293874">
    <property type="component" value="Unassembled WGS sequence"/>
</dbReference>
<keyword evidence="2" id="KW-0560">Oxidoreductase</keyword>
<evidence type="ECO:0000313" key="5">
    <source>
        <dbReference type="EMBL" id="RZS75215.1"/>
    </source>
</evidence>
<evidence type="ECO:0000256" key="2">
    <source>
        <dbReference type="ARBA" id="ARBA00023002"/>
    </source>
</evidence>
<dbReference type="PANTHER" id="PTHR44196">
    <property type="entry name" value="DEHYDROGENASE/REDUCTASE SDR FAMILY MEMBER 7B"/>
    <property type="match status" value="1"/>
</dbReference>
<dbReference type="PROSITE" id="PS00061">
    <property type="entry name" value="ADH_SHORT"/>
    <property type="match status" value="1"/>
</dbReference>
<dbReference type="Gene3D" id="3.40.50.720">
    <property type="entry name" value="NAD(P)-binding Rossmann-like Domain"/>
    <property type="match status" value="1"/>
</dbReference>
<evidence type="ECO:0000259" key="4">
    <source>
        <dbReference type="SMART" id="SM00822"/>
    </source>
</evidence>
<dbReference type="GO" id="GO:0016020">
    <property type="term" value="C:membrane"/>
    <property type="evidence" value="ECO:0007669"/>
    <property type="project" value="TreeGrafter"/>
</dbReference>
<gene>
    <name evidence="5" type="ORF">EV199_1077</name>
</gene>
<evidence type="ECO:0000256" key="3">
    <source>
        <dbReference type="RuleBase" id="RU000363"/>
    </source>
</evidence>
<dbReference type="PRINTS" id="PR00080">
    <property type="entry name" value="SDRFAMILY"/>
</dbReference>
<dbReference type="InterPro" id="IPR057326">
    <property type="entry name" value="KR_dom"/>
</dbReference>
<dbReference type="AlphaFoldDB" id="A0A4Q7N3C9"/>
<comment type="similarity">
    <text evidence="1 3">Belongs to the short-chain dehydrogenases/reductases (SDR) family.</text>
</comment>
<dbReference type="GO" id="GO:0016491">
    <property type="term" value="F:oxidoreductase activity"/>
    <property type="evidence" value="ECO:0007669"/>
    <property type="project" value="UniProtKB-KW"/>
</dbReference>
<dbReference type="Pfam" id="PF00106">
    <property type="entry name" value="adh_short"/>
    <property type="match status" value="1"/>
</dbReference>
<dbReference type="InterPro" id="IPR036291">
    <property type="entry name" value="NAD(P)-bd_dom_sf"/>
</dbReference>
<sequence length="273" mass="30313">MLLKFAVTNTRKMDLKNSSILITGGTSGIGLGLVKQLIKEGATVIVTGRKLDALNETKKQFPGVHVFQSDVSNPGDIEDLYQNVTTKFPDLNIIINNAGLMRLIDLQDPSLDLENINREVATNLTGTIQMVHRFLPHLITKKSAAIVNVSSGIAFMPYSAAPIYSATKAGVRAYTQALRLQLGNTSVRVFEMIPPGVNTNLQNDWIRKPNPGMMMSVDKMVKVAIDGLKKDKKELKPFLIKILRLASRIFPGMLLRFGHREFIAIEKMKKIKQ</sequence>
<dbReference type="SMART" id="SM00822">
    <property type="entry name" value="PKS_KR"/>
    <property type="match status" value="1"/>
</dbReference>
<name>A0A4Q7N3C9_9BACT</name>
<dbReference type="InterPro" id="IPR020904">
    <property type="entry name" value="Sc_DH/Rdtase_CS"/>
</dbReference>
<reference evidence="5 6" key="1">
    <citation type="submission" date="2019-02" db="EMBL/GenBank/DDBJ databases">
        <title>Genomic Encyclopedia of Type Strains, Phase IV (KMG-IV): sequencing the most valuable type-strain genomes for metagenomic binning, comparative biology and taxonomic classification.</title>
        <authorList>
            <person name="Goeker M."/>
        </authorList>
    </citation>
    <scope>NUCLEOTIDE SEQUENCE [LARGE SCALE GENOMIC DNA]</scope>
    <source>
        <strain evidence="5 6">DSM 18116</strain>
    </source>
</reference>
<dbReference type="PRINTS" id="PR00081">
    <property type="entry name" value="GDHRDH"/>
</dbReference>
<dbReference type="EMBL" id="SGXA01000001">
    <property type="protein sequence ID" value="RZS75215.1"/>
    <property type="molecule type" value="Genomic_DNA"/>
</dbReference>
<dbReference type="InterPro" id="IPR002347">
    <property type="entry name" value="SDR_fam"/>
</dbReference>
<dbReference type="SUPFAM" id="SSF51735">
    <property type="entry name" value="NAD(P)-binding Rossmann-fold domains"/>
    <property type="match status" value="1"/>
</dbReference>
<comment type="caution">
    <text evidence="5">The sequence shown here is derived from an EMBL/GenBank/DDBJ whole genome shotgun (WGS) entry which is preliminary data.</text>
</comment>
<accession>A0A4Q7N3C9</accession>
<dbReference type="PANTHER" id="PTHR44196:SF1">
    <property type="entry name" value="DEHYDROGENASE_REDUCTASE SDR FAMILY MEMBER 7B"/>
    <property type="match status" value="1"/>
</dbReference>
<feature type="domain" description="Ketoreductase" evidence="4">
    <location>
        <begin position="18"/>
        <end position="196"/>
    </location>
</feature>
<organism evidence="5 6">
    <name type="scientific">Pseudobacter ginsenosidimutans</name>
    <dbReference type="NCBI Taxonomy" id="661488"/>
    <lineage>
        <taxon>Bacteria</taxon>
        <taxon>Pseudomonadati</taxon>
        <taxon>Bacteroidota</taxon>
        <taxon>Chitinophagia</taxon>
        <taxon>Chitinophagales</taxon>
        <taxon>Chitinophagaceae</taxon>
        <taxon>Pseudobacter</taxon>
    </lineage>
</organism>
<evidence type="ECO:0000313" key="6">
    <source>
        <dbReference type="Proteomes" id="UP000293874"/>
    </source>
</evidence>